<dbReference type="Proteomes" id="UP000667349">
    <property type="component" value="Unassembled WGS sequence"/>
</dbReference>
<feature type="compositionally biased region" description="Basic and acidic residues" evidence="1">
    <location>
        <begin position="432"/>
        <end position="446"/>
    </location>
</feature>
<dbReference type="AlphaFoldDB" id="A0A836EZH2"/>
<reference evidence="2" key="1">
    <citation type="submission" date="2020-02" db="EMBL/GenBank/DDBJ databases">
        <title>Relaxed selection underlies rapid genomic changes in the transitions from sociality to social parasitism in ants.</title>
        <authorList>
            <person name="Bi X."/>
        </authorList>
    </citation>
    <scope>NUCLEOTIDE SEQUENCE</scope>
    <source>
        <strain evidence="2">BGI-DK2013a</strain>
        <tissue evidence="2">Whole body</tissue>
    </source>
</reference>
<keyword evidence="3" id="KW-1185">Reference proteome</keyword>
<dbReference type="EMBL" id="JAANHZ010000599">
    <property type="protein sequence ID" value="KAG5309352.1"/>
    <property type="molecule type" value="Genomic_DNA"/>
</dbReference>
<feature type="region of interest" description="Disordered" evidence="1">
    <location>
        <begin position="426"/>
        <end position="446"/>
    </location>
</feature>
<gene>
    <name evidence="2" type="primary">Ccdc65_1</name>
    <name evidence="2" type="ORF">G6Z75_0006300</name>
</gene>
<organism evidence="2 3">
    <name type="scientific">Acromyrmex insinuator</name>
    <dbReference type="NCBI Taxonomy" id="230686"/>
    <lineage>
        <taxon>Eukaryota</taxon>
        <taxon>Metazoa</taxon>
        <taxon>Ecdysozoa</taxon>
        <taxon>Arthropoda</taxon>
        <taxon>Hexapoda</taxon>
        <taxon>Insecta</taxon>
        <taxon>Pterygota</taxon>
        <taxon>Neoptera</taxon>
        <taxon>Endopterygota</taxon>
        <taxon>Hymenoptera</taxon>
        <taxon>Apocrita</taxon>
        <taxon>Aculeata</taxon>
        <taxon>Formicoidea</taxon>
        <taxon>Formicidae</taxon>
        <taxon>Myrmicinae</taxon>
        <taxon>Acromyrmex</taxon>
    </lineage>
</organism>
<evidence type="ECO:0000313" key="2">
    <source>
        <dbReference type="EMBL" id="KAG5309352.1"/>
    </source>
</evidence>
<feature type="non-terminal residue" evidence="2">
    <location>
        <position position="1"/>
    </location>
</feature>
<evidence type="ECO:0000313" key="3">
    <source>
        <dbReference type="Proteomes" id="UP000667349"/>
    </source>
</evidence>
<sequence>LVIKPSVQRRPNVPREAEKRAKMWKQNLMREIELGTLNTKRYRTLWREMMTRIKMPQIVEDVKIAWHNFDRALDIKDYRLSCALDKFIHFLYNFIRISLTCNSILYTYTDVKVAPRGKSFLKQKILVLYNRNEMLVFKSFFVLTSNVSVKTSKVTRGKIDAFVEDSKDIRRISVTQLENQLQKSWENLRRILSDYQNGRGTFMIHVPFMVIYDYFMCLSHYCRLLEGILKRSHHFQYCRFAAIVLQILCCIDSNNIFFISPTWMRTFNIKFRSNICYKLVLICKIILEQTKDKNQLKILSIKCNKMIKHLEFLVIKGKRLLTLIQICRKYEIQNEKIIPLVNHTESSQMLSYQIVALSDCNVSRQIRNLRQIIDFQDMTNFWRQFSIVQMTTMQLRSKRDKLKAEARHLRERISFYIMQKERLEKRTKKMKREKEINTETKEDKSE</sequence>
<evidence type="ECO:0000256" key="1">
    <source>
        <dbReference type="SAM" id="MobiDB-lite"/>
    </source>
</evidence>
<proteinExistence type="predicted"/>
<protein>
    <submittedName>
        <fullName evidence="2">DRC2 protein</fullName>
    </submittedName>
</protein>
<accession>A0A836EZH2</accession>
<name>A0A836EZH2_9HYME</name>
<comment type="caution">
    <text evidence="2">The sequence shown here is derived from an EMBL/GenBank/DDBJ whole genome shotgun (WGS) entry which is preliminary data.</text>
</comment>
<feature type="non-terminal residue" evidence="2">
    <location>
        <position position="446"/>
    </location>
</feature>